<evidence type="ECO:0000313" key="3">
    <source>
        <dbReference type="Proteomes" id="UP000001424"/>
    </source>
</evidence>
<protein>
    <submittedName>
        <fullName evidence="2">Uncharacterized protein</fullName>
    </submittedName>
</protein>
<dbReference type="AlphaFoldDB" id="Q7NY26"/>
<dbReference type="EMBL" id="AE016825">
    <property type="protein sequence ID" value="AAQ59124.1"/>
    <property type="molecule type" value="Genomic_DNA"/>
</dbReference>
<keyword evidence="3" id="KW-1185">Reference proteome</keyword>
<evidence type="ECO:0000256" key="1">
    <source>
        <dbReference type="SAM" id="MobiDB-lite"/>
    </source>
</evidence>
<sequence>MQLASLAEGKVRAARWIVWNNMSAPEHQLRVSALRMAGLDNPLSLPQPDTLPTSGTEPPSSPQGGKARYG</sequence>
<accession>Q7NY26</accession>
<dbReference type="HOGENOM" id="CLU_2750460_0_0_4"/>
<organism evidence="2 3">
    <name type="scientific">Chromobacterium violaceum (strain ATCC 12472 / DSM 30191 / JCM 1249 / CCUG 213 / NBRC 12614 / NCIMB 9131 / NCTC 9757 / MK)</name>
    <dbReference type="NCBI Taxonomy" id="243365"/>
    <lineage>
        <taxon>Bacteria</taxon>
        <taxon>Pseudomonadati</taxon>
        <taxon>Pseudomonadota</taxon>
        <taxon>Betaproteobacteria</taxon>
        <taxon>Neisseriales</taxon>
        <taxon>Chromobacteriaceae</taxon>
        <taxon>Chromobacterium</taxon>
    </lineage>
</organism>
<evidence type="ECO:0000313" key="2">
    <source>
        <dbReference type="EMBL" id="AAQ59124.1"/>
    </source>
</evidence>
<dbReference type="KEGG" id="cvi:CV_1449"/>
<gene>
    <name evidence="2" type="ordered locus">CV_1449</name>
</gene>
<proteinExistence type="predicted"/>
<feature type="region of interest" description="Disordered" evidence="1">
    <location>
        <begin position="39"/>
        <end position="70"/>
    </location>
</feature>
<reference evidence="2 3" key="1">
    <citation type="journal article" date="2003" name="Proc. Natl. Acad. Sci. U.S.A.">
        <title>The complete genome sequence of Chromobacterium violaceum reveals remarkable and exploitable bacterial adaptability.</title>
        <authorList>
            <person name="Vasconcelos A.T.R."/>
            <person name="de Almeida D.F."/>
            <person name="Almeida F.C."/>
            <person name="de Almeida L.G.P."/>
            <person name="de Almeida R."/>
            <person name="Goncalves J.A.A."/>
            <person name="Andrade E.M."/>
            <person name="Antonio R.V."/>
            <person name="Araripe J."/>
            <person name="de Araujo M.F.F."/>
            <person name="Filho S.A."/>
            <person name="Azevedo V."/>
            <person name="Batista A.J."/>
            <person name="Bataus L.A.M."/>
            <person name="Batista J.S."/>
            <person name="Belo A."/>
            <person name="vander Berg C."/>
            <person name="Blamey J."/>
            <person name="Bogo M."/>
            <person name="Bonato S."/>
            <person name="Bordignon J."/>
            <person name="Brito C.A."/>
            <person name="Brocchi M."/>
            <person name="Burity H.A."/>
            <person name="Camargo A.A."/>
            <person name="Cardoso D.D.P."/>
            <person name="Carneiro N.P."/>
            <person name="Carraro D.M."/>
            <person name="Carvalho C.M.B."/>
            <person name="Cascardo J.C.M."/>
            <person name="Cavada B.S."/>
            <person name="Chueire L.M.O."/>
            <person name="Pasa T.B.C."/>
            <person name="Duran N."/>
            <person name="Fagundes N."/>
            <person name="Falcao C.L."/>
            <person name="Fantinatti F."/>
            <person name="Farias I.P."/>
            <person name="Felipe M.S.S."/>
            <person name="Ferrari L.P."/>
            <person name="Ferro J.A."/>
            <person name="Ferro M.I.T."/>
            <person name="Franco G.R."/>
            <person name="Freitas N.S.A."/>
            <person name="Furlan L.R."/>
            <person name="Gazzinelli R.T."/>
            <person name="Gomes E.A."/>
            <person name="Goncalves P.R."/>
            <person name="Grangeiro T.B."/>
            <person name="Grattapaglia D."/>
            <person name="Grisard E.C."/>
            <person name="Guimaraes C.T."/>
            <person name="Hanna E.S."/>
            <person name="Hungria M."/>
            <person name="Jardim S.N."/>
            <person name="Laurino J."/>
            <person name="Leoi L.C.T."/>
            <person name="Fassarella L."/>
            <person name="Lima A."/>
            <person name="Loureiro M.F."/>
            <person name="Lyra M.C.P."/>
            <person name="Macedo M."/>
            <person name="Madeira H.M.F."/>
            <person name="Manfio G.P."/>
            <person name="Maranhao A.Q."/>
            <person name="Martins W.S."/>
            <person name="di Mauro S.M.Z."/>
            <person name="de Medeiros S.R.B."/>
            <person name="Meissner R.D.V."/>
            <person name="Menck C.F.M."/>
            <person name="Moreira M.A.M."/>
            <person name="Nascimento F.F."/>
            <person name="Nicolas M.F."/>
            <person name="Oliveira J.G."/>
            <person name="Oliveira S.C."/>
            <person name="Paixao R.F.C."/>
            <person name="Parente J.A."/>
            <person name="Pedrosa F.O."/>
            <person name="Pena S.J.D."/>
            <person name="Perreira J.O."/>
            <person name="Perreira M."/>
            <person name="Pinto L.S.R.C."/>
            <person name="Pinto L.S."/>
            <person name="Porto J.I.R."/>
            <person name="Potrich D.P."/>
            <person name="Neto C.E.R."/>
            <person name="Reis A.M.M."/>
            <person name="Rigo L.U."/>
            <person name="Rondinelli E."/>
            <person name="dos Santos E.B.P."/>
            <person name="Santos F.R."/>
            <person name="Schneider M.P.C."/>
            <person name="Seuanez H.N."/>
            <person name="Silva A.M.R."/>
            <person name="da Silva A.L.C."/>
            <person name="Silva D.W."/>
            <person name="Silva R."/>
            <person name="Simoes I.C."/>
            <person name="Simon D."/>
            <person name="Soares C.M.A."/>
            <person name="Soares R.B.A."/>
            <person name="Souza E.M."/>
            <person name="Souza K.R.L."/>
            <person name="Souza R.C."/>
            <person name="Steffens M.B.R."/>
            <person name="Steindel M."/>
            <person name="Teixeira S.R."/>
            <person name="Urmenyi T."/>
            <person name="Vettore A."/>
            <person name="Wassem R."/>
            <person name="Zaha A."/>
            <person name="Simpson A.J.G."/>
        </authorList>
    </citation>
    <scope>NUCLEOTIDE SEQUENCE [LARGE SCALE GENOMIC DNA]</scope>
    <source>
        <strain evidence="3">ATCC 12472 / DSM 30191 / JCM 1249 / NBRC 12614 / NCIMB 9131 / NCTC 9757</strain>
    </source>
</reference>
<name>Q7NY26_CHRVO</name>
<dbReference type="Proteomes" id="UP000001424">
    <property type="component" value="Chromosome"/>
</dbReference>